<evidence type="ECO:0000313" key="10">
    <source>
        <dbReference type="WBParaSite" id="GPLIN_000843700"/>
    </source>
</evidence>
<dbReference type="PANTHER" id="PTHR10780:SF18">
    <property type="entry name" value="LD43650P"/>
    <property type="match status" value="1"/>
</dbReference>
<name>A0A183C6E2_GLOPA</name>
<comment type="subcellular location">
    <subcellularLocation>
        <location evidence="1">Mitochondrion outer membrane</location>
        <topology evidence="1">Multi-pass membrane protein</topology>
    </subcellularLocation>
</comment>
<keyword evidence="8" id="KW-0472">Membrane</keyword>
<keyword evidence="3" id="KW-0812">Transmembrane</keyword>
<reference evidence="10" key="3">
    <citation type="submission" date="2016-06" db="UniProtKB">
        <authorList>
            <consortium name="WormBaseParasite"/>
        </authorList>
    </citation>
    <scope>IDENTIFICATION</scope>
</reference>
<dbReference type="GO" id="GO:0005741">
    <property type="term" value="C:mitochondrial outer membrane"/>
    <property type="evidence" value="ECO:0007669"/>
    <property type="project" value="UniProtKB-SubCell"/>
</dbReference>
<evidence type="ECO:0000256" key="2">
    <source>
        <dbReference type="ARBA" id="ARBA00006375"/>
    </source>
</evidence>
<accession>A0A183C6E2</accession>
<keyword evidence="4" id="KW-0677">Repeat</keyword>
<evidence type="ECO:0000256" key="3">
    <source>
        <dbReference type="ARBA" id="ARBA00022692"/>
    </source>
</evidence>
<evidence type="ECO:0000256" key="6">
    <source>
        <dbReference type="ARBA" id="ARBA00022989"/>
    </source>
</evidence>
<keyword evidence="6" id="KW-1133">Transmembrane helix</keyword>
<organism evidence="9 10">
    <name type="scientific">Globodera pallida</name>
    <name type="common">Potato cyst nematode worm</name>
    <name type="synonym">Heterodera pallida</name>
    <dbReference type="NCBI Taxonomy" id="36090"/>
    <lineage>
        <taxon>Eukaryota</taxon>
        <taxon>Metazoa</taxon>
        <taxon>Ecdysozoa</taxon>
        <taxon>Nematoda</taxon>
        <taxon>Chromadorea</taxon>
        <taxon>Rhabditida</taxon>
        <taxon>Tylenchina</taxon>
        <taxon>Tylenchomorpha</taxon>
        <taxon>Tylenchoidea</taxon>
        <taxon>Heteroderidae</taxon>
        <taxon>Heteroderinae</taxon>
        <taxon>Globodera</taxon>
    </lineage>
</organism>
<proteinExistence type="inferred from homology"/>
<dbReference type="Gene3D" id="1.50.40.10">
    <property type="entry name" value="Mitochondrial carrier domain"/>
    <property type="match status" value="1"/>
</dbReference>
<keyword evidence="9" id="KW-1185">Reference proteome</keyword>
<reference evidence="9" key="2">
    <citation type="submission" date="2014-05" db="EMBL/GenBank/DDBJ databases">
        <title>The genome and life-stage specific transcriptomes of Globodera pallida elucidate key aspects of plant parasitism by a cyst nematode.</title>
        <authorList>
            <person name="Cotton J.A."/>
            <person name="Lilley C.J."/>
            <person name="Jones L.M."/>
            <person name="Kikuchi T."/>
            <person name="Reid A.J."/>
            <person name="Thorpe P."/>
            <person name="Tsai I.J."/>
            <person name="Beasley H."/>
            <person name="Blok V."/>
            <person name="Cock P.J.A."/>
            <person name="Van den Akker S.E."/>
            <person name="Holroyd N."/>
            <person name="Hunt M."/>
            <person name="Mantelin S."/>
            <person name="Naghra H."/>
            <person name="Pain A."/>
            <person name="Palomares-Rius J.E."/>
            <person name="Zarowiecki M."/>
            <person name="Berriman M."/>
            <person name="Jones J.T."/>
            <person name="Urwin P.E."/>
        </authorList>
    </citation>
    <scope>NUCLEOTIDE SEQUENCE [LARGE SCALE GENOMIC DNA]</scope>
    <source>
        <strain evidence="9">Lindley</strain>
    </source>
</reference>
<evidence type="ECO:0000256" key="7">
    <source>
        <dbReference type="ARBA" id="ARBA00023128"/>
    </source>
</evidence>
<evidence type="ECO:0000256" key="5">
    <source>
        <dbReference type="ARBA" id="ARBA00022787"/>
    </source>
</evidence>
<evidence type="ECO:0000313" key="9">
    <source>
        <dbReference type="Proteomes" id="UP000050741"/>
    </source>
</evidence>
<keyword evidence="7" id="KW-0496">Mitochondrion</keyword>
<evidence type="ECO:0000256" key="1">
    <source>
        <dbReference type="ARBA" id="ARBA00004374"/>
    </source>
</evidence>
<reference evidence="9" key="1">
    <citation type="submission" date="2013-12" db="EMBL/GenBank/DDBJ databases">
        <authorList>
            <person name="Aslett M."/>
        </authorList>
    </citation>
    <scope>NUCLEOTIDE SEQUENCE [LARGE SCALE GENOMIC DNA]</scope>
    <source>
        <strain evidence="9">Lindley</strain>
    </source>
</reference>
<dbReference type="Pfam" id="PF00153">
    <property type="entry name" value="Mito_carr"/>
    <property type="match status" value="1"/>
</dbReference>
<dbReference type="Proteomes" id="UP000050741">
    <property type="component" value="Unassembled WGS sequence"/>
</dbReference>
<dbReference type="WBParaSite" id="GPLIN_000843700">
    <property type="protein sequence ID" value="GPLIN_000843700"/>
    <property type="gene ID" value="GPLIN_000843700"/>
</dbReference>
<dbReference type="SUPFAM" id="SSF103506">
    <property type="entry name" value="Mitochondrial carrier"/>
    <property type="match status" value="1"/>
</dbReference>
<comment type="similarity">
    <text evidence="2">Belongs to the mitochondrial carrier (TC 2.A.29) family.</text>
</comment>
<sequence length="343" mass="39067">MAQKDDPPNVDMFSCKDRQVCSPFAVKMLARMANHPLAFANTLMKLGHEPYPLSRGKKWIMFGEPVYFHPNIFKYLTNVCRSHGFMTICTGFGANLVAFVAYDSFCAFTARFMDQSYPEIGGKLDDDMLQVDNANNLDNYQLFRVKFRQAIRDTISHCVGTIVARPFIVIMVRQIAQHISNEYKYQPFNFFQPLLHIGAQEGPAGFFSGLVPQLVGEFIFVWGMVSLGYGVELGIRYLEKDQEPSDQTIFTHLRSSYNFLVRWFVSSWRYPFDVVSTVLAVSGSGLAVSMLPFSPSFTHWSDAYDYMLPSEIYRGQKIVFRAEKGPVRVGTDGKLYASKTHFL</sequence>
<evidence type="ECO:0000256" key="8">
    <source>
        <dbReference type="ARBA" id="ARBA00023136"/>
    </source>
</evidence>
<evidence type="ECO:0000256" key="4">
    <source>
        <dbReference type="ARBA" id="ARBA00022737"/>
    </source>
</evidence>
<dbReference type="PANTHER" id="PTHR10780">
    <property type="entry name" value="MITOCHONDRIAL CARRIER HOMOLOG"/>
    <property type="match status" value="1"/>
</dbReference>
<protein>
    <submittedName>
        <fullName evidence="10">Mitochondrial carrier homolog 2</fullName>
    </submittedName>
</protein>
<dbReference type="InterPro" id="IPR023395">
    <property type="entry name" value="MCP_dom_sf"/>
</dbReference>
<dbReference type="AlphaFoldDB" id="A0A183C6E2"/>
<dbReference type="InterPro" id="IPR018108">
    <property type="entry name" value="MCP_transmembrane"/>
</dbReference>
<keyword evidence="5" id="KW-1000">Mitochondrion outer membrane</keyword>